<sequence>MNVWAKGLGKESQKGGEASYQLLNMTFPGWAFGPQQGRHLCACLSSPSAPQARWLNYLQQGTGPRDSQHSLLQPAKASPSWAPVAWGLKPRHPAAVSTLPLALFDPPPAVPLYTHQSPPALGGKIMLASHL</sequence>
<evidence type="ECO:0000313" key="2">
    <source>
        <dbReference type="Proteomes" id="UP001558613"/>
    </source>
</evidence>
<comment type="caution">
    <text evidence="1">The sequence shown here is derived from an EMBL/GenBank/DDBJ whole genome shotgun (WGS) entry which is preliminary data.</text>
</comment>
<name>A0ABR3LLJ7_9TELE</name>
<protein>
    <submittedName>
        <fullName evidence="1">Uncharacterized protein</fullName>
    </submittedName>
</protein>
<evidence type="ECO:0000313" key="1">
    <source>
        <dbReference type="EMBL" id="KAL1253763.1"/>
    </source>
</evidence>
<accession>A0ABR3LLJ7</accession>
<dbReference type="EMBL" id="JAYMGO010000020">
    <property type="protein sequence ID" value="KAL1253763.1"/>
    <property type="molecule type" value="Genomic_DNA"/>
</dbReference>
<proteinExistence type="predicted"/>
<keyword evidence="2" id="KW-1185">Reference proteome</keyword>
<gene>
    <name evidence="1" type="ORF">QQF64_015992</name>
</gene>
<reference evidence="1 2" key="1">
    <citation type="submission" date="2023-09" db="EMBL/GenBank/DDBJ databases">
        <authorList>
            <person name="Wang M."/>
        </authorList>
    </citation>
    <scope>NUCLEOTIDE SEQUENCE [LARGE SCALE GENOMIC DNA]</scope>
    <source>
        <strain evidence="1">GT-2023</strain>
        <tissue evidence="1">Liver</tissue>
    </source>
</reference>
<dbReference type="Proteomes" id="UP001558613">
    <property type="component" value="Unassembled WGS sequence"/>
</dbReference>
<organism evidence="1 2">
    <name type="scientific">Cirrhinus molitorella</name>
    <name type="common">mud carp</name>
    <dbReference type="NCBI Taxonomy" id="172907"/>
    <lineage>
        <taxon>Eukaryota</taxon>
        <taxon>Metazoa</taxon>
        <taxon>Chordata</taxon>
        <taxon>Craniata</taxon>
        <taxon>Vertebrata</taxon>
        <taxon>Euteleostomi</taxon>
        <taxon>Actinopterygii</taxon>
        <taxon>Neopterygii</taxon>
        <taxon>Teleostei</taxon>
        <taxon>Ostariophysi</taxon>
        <taxon>Cypriniformes</taxon>
        <taxon>Cyprinidae</taxon>
        <taxon>Labeoninae</taxon>
        <taxon>Labeonini</taxon>
        <taxon>Cirrhinus</taxon>
    </lineage>
</organism>